<reference evidence="1 2" key="1">
    <citation type="submission" date="2019-07" db="EMBL/GenBank/DDBJ databases">
        <title>De Novo Assembly of kiwifruit Actinidia rufa.</title>
        <authorList>
            <person name="Sugita-Konishi S."/>
            <person name="Sato K."/>
            <person name="Mori E."/>
            <person name="Abe Y."/>
            <person name="Kisaki G."/>
            <person name="Hamano K."/>
            <person name="Suezawa K."/>
            <person name="Otani M."/>
            <person name="Fukuda T."/>
            <person name="Manabe T."/>
            <person name="Gomi K."/>
            <person name="Tabuchi M."/>
            <person name="Akimitsu K."/>
            <person name="Kataoka I."/>
        </authorList>
    </citation>
    <scope>NUCLEOTIDE SEQUENCE [LARGE SCALE GENOMIC DNA]</scope>
    <source>
        <strain evidence="2">cv. Fuchu</strain>
    </source>
</reference>
<evidence type="ECO:0000313" key="2">
    <source>
        <dbReference type="Proteomes" id="UP000585474"/>
    </source>
</evidence>
<dbReference type="EMBL" id="BJWL01000028">
    <property type="protein sequence ID" value="GFZ19910.1"/>
    <property type="molecule type" value="Genomic_DNA"/>
</dbReference>
<gene>
    <name evidence="1" type="ORF">Acr_28g0006150</name>
</gene>
<name>A0A7J0H9V8_9ERIC</name>
<organism evidence="1 2">
    <name type="scientific">Actinidia rufa</name>
    <dbReference type="NCBI Taxonomy" id="165716"/>
    <lineage>
        <taxon>Eukaryota</taxon>
        <taxon>Viridiplantae</taxon>
        <taxon>Streptophyta</taxon>
        <taxon>Embryophyta</taxon>
        <taxon>Tracheophyta</taxon>
        <taxon>Spermatophyta</taxon>
        <taxon>Magnoliopsida</taxon>
        <taxon>eudicotyledons</taxon>
        <taxon>Gunneridae</taxon>
        <taxon>Pentapetalae</taxon>
        <taxon>asterids</taxon>
        <taxon>Ericales</taxon>
        <taxon>Actinidiaceae</taxon>
        <taxon>Actinidia</taxon>
    </lineage>
</organism>
<sequence length="152" mass="16601">MEGTLSMLIAPLGISSHGFELSEIRFVSNLGKEFTFPRVVVPVAFSACLTSSSIRANISTRDMRSWRFTYDSCYFSLQALRGGSLKLPDLPLRGPPSSVCGDFINLLSAKIYVISASCACKRLMVISRLSSRKQPTWPLLGGGLRRPLGIGQ</sequence>
<comment type="caution">
    <text evidence="1">The sequence shown here is derived from an EMBL/GenBank/DDBJ whole genome shotgun (WGS) entry which is preliminary data.</text>
</comment>
<proteinExistence type="predicted"/>
<accession>A0A7J0H9V8</accession>
<protein>
    <submittedName>
        <fullName evidence="1">Uncharacterized protein</fullName>
    </submittedName>
</protein>
<dbReference type="AlphaFoldDB" id="A0A7J0H9V8"/>
<keyword evidence="2" id="KW-1185">Reference proteome</keyword>
<evidence type="ECO:0000313" key="1">
    <source>
        <dbReference type="EMBL" id="GFZ19910.1"/>
    </source>
</evidence>
<dbReference type="Proteomes" id="UP000585474">
    <property type="component" value="Unassembled WGS sequence"/>
</dbReference>